<sequence>MFKNSMLNTENIKQGKGVEISELPITYFSTGQIAVALGPLDIKTECRWSHVESERSLTAKV</sequence>
<dbReference type="EMBL" id="JAQIZT010000006">
    <property type="protein sequence ID" value="KAJ6994246.1"/>
    <property type="molecule type" value="Genomic_DNA"/>
</dbReference>
<organism evidence="1 2">
    <name type="scientific">Populus alba x Populus x berolinensis</name>
    <dbReference type="NCBI Taxonomy" id="444605"/>
    <lineage>
        <taxon>Eukaryota</taxon>
        <taxon>Viridiplantae</taxon>
        <taxon>Streptophyta</taxon>
        <taxon>Embryophyta</taxon>
        <taxon>Tracheophyta</taxon>
        <taxon>Spermatophyta</taxon>
        <taxon>Magnoliopsida</taxon>
        <taxon>eudicotyledons</taxon>
        <taxon>Gunneridae</taxon>
        <taxon>Pentapetalae</taxon>
        <taxon>rosids</taxon>
        <taxon>fabids</taxon>
        <taxon>Malpighiales</taxon>
        <taxon>Salicaceae</taxon>
        <taxon>Saliceae</taxon>
        <taxon>Populus</taxon>
    </lineage>
</organism>
<keyword evidence="2" id="KW-1185">Reference proteome</keyword>
<evidence type="ECO:0000313" key="1">
    <source>
        <dbReference type="EMBL" id="KAJ6994246.1"/>
    </source>
</evidence>
<name>A0AAD6W0L0_9ROSI</name>
<protein>
    <submittedName>
        <fullName evidence="1">Uncharacterized protein</fullName>
    </submittedName>
</protein>
<evidence type="ECO:0000313" key="2">
    <source>
        <dbReference type="Proteomes" id="UP001164929"/>
    </source>
</evidence>
<proteinExistence type="predicted"/>
<reference evidence="1" key="1">
    <citation type="journal article" date="2023" name="Mol. Ecol. Resour.">
        <title>Chromosome-level genome assembly of a triploid poplar Populus alba 'Berolinensis'.</title>
        <authorList>
            <person name="Chen S."/>
            <person name="Yu Y."/>
            <person name="Wang X."/>
            <person name="Wang S."/>
            <person name="Zhang T."/>
            <person name="Zhou Y."/>
            <person name="He R."/>
            <person name="Meng N."/>
            <person name="Wang Y."/>
            <person name="Liu W."/>
            <person name="Liu Z."/>
            <person name="Liu J."/>
            <person name="Guo Q."/>
            <person name="Huang H."/>
            <person name="Sederoff R.R."/>
            <person name="Wang G."/>
            <person name="Qu G."/>
            <person name="Chen S."/>
        </authorList>
    </citation>
    <scope>NUCLEOTIDE SEQUENCE</scope>
    <source>
        <strain evidence="1">SC-2020</strain>
    </source>
</reference>
<dbReference type="Proteomes" id="UP001164929">
    <property type="component" value="Chromosome 6"/>
</dbReference>
<dbReference type="AlphaFoldDB" id="A0AAD6W0L0"/>
<gene>
    <name evidence="1" type="ORF">NC653_017160</name>
</gene>
<accession>A0AAD6W0L0</accession>
<comment type="caution">
    <text evidence="1">The sequence shown here is derived from an EMBL/GenBank/DDBJ whole genome shotgun (WGS) entry which is preliminary data.</text>
</comment>